<organism evidence="8 9">
    <name type="scientific">Kockovaella imperatae</name>
    <dbReference type="NCBI Taxonomy" id="4999"/>
    <lineage>
        <taxon>Eukaryota</taxon>
        <taxon>Fungi</taxon>
        <taxon>Dikarya</taxon>
        <taxon>Basidiomycota</taxon>
        <taxon>Agaricomycotina</taxon>
        <taxon>Tremellomycetes</taxon>
        <taxon>Tremellales</taxon>
        <taxon>Cuniculitremaceae</taxon>
        <taxon>Kockovaella</taxon>
    </lineage>
</organism>
<protein>
    <recommendedName>
        <fullName evidence="5">Pre-rRNA-processing protein</fullName>
    </recommendedName>
</protein>
<dbReference type="GO" id="GO:0006364">
    <property type="term" value="P:rRNA processing"/>
    <property type="evidence" value="ECO:0007669"/>
    <property type="project" value="UniProtKB-UniRule"/>
</dbReference>
<dbReference type="InterPro" id="IPR024679">
    <property type="entry name" value="Ipi1_N"/>
</dbReference>
<dbReference type="EMBL" id="NBSH01000002">
    <property type="protein sequence ID" value="ORX40183.1"/>
    <property type="molecule type" value="Genomic_DNA"/>
</dbReference>
<keyword evidence="9" id="KW-1185">Reference proteome</keyword>
<dbReference type="InterPro" id="IPR016024">
    <property type="entry name" value="ARM-type_fold"/>
</dbReference>
<evidence type="ECO:0000256" key="1">
    <source>
        <dbReference type="ARBA" id="ARBA00002355"/>
    </source>
</evidence>
<dbReference type="GO" id="GO:0120330">
    <property type="term" value="C:rixosome complex"/>
    <property type="evidence" value="ECO:0007669"/>
    <property type="project" value="UniProtKB-UniRule"/>
</dbReference>
<keyword evidence="5" id="KW-0698">rRNA processing</keyword>
<name>A0A1Y1UQ80_9TREE</name>
<gene>
    <name evidence="8" type="ORF">BD324DRAFT_616690</name>
</gene>
<evidence type="ECO:0000256" key="6">
    <source>
        <dbReference type="SAM" id="MobiDB-lite"/>
    </source>
</evidence>
<dbReference type="RefSeq" id="XP_021873968.1">
    <property type="nucleotide sequence ID" value="XM_022014851.1"/>
</dbReference>
<comment type="subunit">
    <text evidence="5">Component of the RIX1 complex.</text>
</comment>
<dbReference type="PANTHER" id="PTHR16056">
    <property type="entry name" value="REGULATOR OF MICROTUBULE DYNAMICS PROTEIN"/>
    <property type="match status" value="1"/>
</dbReference>
<evidence type="ECO:0000256" key="5">
    <source>
        <dbReference type="RuleBase" id="RU368021"/>
    </source>
</evidence>
<evidence type="ECO:0000256" key="4">
    <source>
        <dbReference type="ARBA" id="ARBA00023242"/>
    </source>
</evidence>
<sequence length="712" mass="77358">MPKASKKPADFKKAKVKLGKGKQQASNATDTSFKARTIALPGQRLDRAFATPDEPVTAQGLTLDEVILRLRHPNAGVRRDALGGIKEILVVQPARDVGKVLRALGGVISDDDSGVRKTLLSLVGWYLSLQDESSLTPHIPLLLLHTSSGLSHIFPEIRLDACKLVHILLDHVPSHVVGSWPDCPAGSNNILEGLRLALGLQGDTGTTMSKTGSEGRLTALETLLAFLKFALRRTMDVQDPSSSFAGPAPIRNSSLQSLKGKEREVVGQVFSPGEYGYLAGTHNWAESSSSTFWDMSGLGVQGSGEDEQQITQLTTLYDQLAPLLVSTFMESAPVAFAPNRSNATSVDQTATSLCLVSASLTVHLAGAIRRDSGSDRAIRQTVFAFIRRMTPYFPFPSGRAAASTTLNGLTHGFEMSLAFASLVTLLLPATPVMTLPRSLASQGWVGRVQLINEAWSKIQLSSAVTSSGTGDISEEWAIGEVADWISTCLATTQDVTTAPLSSAAFRALLPIISDLIILRQKRVQTEDLSVPEPSSLVGEPFISHLLRSSSSSATRTAGDENLIDLVLIHEDLQSSVPFFLDLGSPLRHLIKIWLESLPKTLWEIGHKNDTATTNILEFLLRIGLRGRESFVAPYSLVPHTIFQEVSAKLASFFHISHPTRGHIAGPWIRLPNAWTRKLALDVARVWTPYEADLGRAVDLAVKGTDWERYWRK</sequence>
<dbReference type="GeneID" id="33556659"/>
<dbReference type="GO" id="GO:0005634">
    <property type="term" value="C:nucleus"/>
    <property type="evidence" value="ECO:0007669"/>
    <property type="project" value="UniProtKB-SubCell"/>
</dbReference>
<dbReference type="AlphaFoldDB" id="A0A1Y1UQ80"/>
<dbReference type="STRING" id="4999.A0A1Y1UQ80"/>
<comment type="subcellular location">
    <subcellularLocation>
        <location evidence="2 5">Nucleus</location>
    </subcellularLocation>
</comment>
<evidence type="ECO:0000259" key="7">
    <source>
        <dbReference type="Pfam" id="PF12333"/>
    </source>
</evidence>
<comment type="function">
    <text evidence="1 5">Component of the RIX1 complex required for processing of ITS2 sequences from 35S pre-rRNA.</text>
</comment>
<evidence type="ECO:0000313" key="9">
    <source>
        <dbReference type="Proteomes" id="UP000193218"/>
    </source>
</evidence>
<evidence type="ECO:0000313" key="8">
    <source>
        <dbReference type="EMBL" id="ORX40183.1"/>
    </source>
</evidence>
<comment type="caution">
    <text evidence="8">The sequence shown here is derived from an EMBL/GenBank/DDBJ whole genome shotgun (WGS) entry which is preliminary data.</text>
</comment>
<reference evidence="8 9" key="1">
    <citation type="submission" date="2017-03" db="EMBL/GenBank/DDBJ databases">
        <title>Widespread Adenine N6-methylation of Active Genes in Fungi.</title>
        <authorList>
            <consortium name="DOE Joint Genome Institute"/>
            <person name="Mondo S.J."/>
            <person name="Dannebaum R.O."/>
            <person name="Kuo R.C."/>
            <person name="Louie K.B."/>
            <person name="Bewick A.J."/>
            <person name="Labutti K."/>
            <person name="Haridas S."/>
            <person name="Kuo A."/>
            <person name="Salamov A."/>
            <person name="Ahrendt S.R."/>
            <person name="Lau R."/>
            <person name="Bowen B.P."/>
            <person name="Lipzen A."/>
            <person name="Sullivan W."/>
            <person name="Andreopoulos W.B."/>
            <person name="Clum A."/>
            <person name="Lindquist E."/>
            <person name="Daum C."/>
            <person name="Northen T.R."/>
            <person name="Ramamoorthy G."/>
            <person name="Schmitz R.J."/>
            <person name="Gryganskyi A."/>
            <person name="Culley D."/>
            <person name="Magnuson J."/>
            <person name="James T.Y."/>
            <person name="O'Malley M.A."/>
            <person name="Stajich J.E."/>
            <person name="Spatafora J.W."/>
            <person name="Visel A."/>
            <person name="Grigoriev I.V."/>
        </authorList>
    </citation>
    <scope>NUCLEOTIDE SEQUENCE [LARGE SCALE GENOMIC DNA]</scope>
    <source>
        <strain evidence="8 9">NRRL Y-17943</strain>
    </source>
</reference>
<comment type="similarity">
    <text evidence="3 5">Belongs to the IPI1/TEX10 family.</text>
</comment>
<proteinExistence type="inferred from homology"/>
<keyword evidence="5" id="KW-0690">Ribosome biogenesis</keyword>
<accession>A0A1Y1UQ80</accession>
<dbReference type="OrthoDB" id="361362at2759"/>
<dbReference type="Proteomes" id="UP000193218">
    <property type="component" value="Unassembled WGS sequence"/>
</dbReference>
<feature type="domain" description="Pre-rRNA-processing protein Ipi1 N-terminal" evidence="7">
    <location>
        <begin position="134"/>
        <end position="213"/>
    </location>
</feature>
<feature type="region of interest" description="Disordered" evidence="6">
    <location>
        <begin position="1"/>
        <end position="32"/>
    </location>
</feature>
<evidence type="ECO:0000256" key="2">
    <source>
        <dbReference type="ARBA" id="ARBA00004123"/>
    </source>
</evidence>
<dbReference type="SUPFAM" id="SSF48371">
    <property type="entry name" value="ARM repeat"/>
    <property type="match status" value="1"/>
</dbReference>
<keyword evidence="4 5" id="KW-0539">Nucleus</keyword>
<dbReference type="Pfam" id="PF12333">
    <property type="entry name" value="Ipi1_N"/>
    <property type="match status" value="1"/>
</dbReference>
<dbReference type="PANTHER" id="PTHR16056:SF2">
    <property type="entry name" value="TESTIS-EXPRESSED PROTEIN 10"/>
    <property type="match status" value="1"/>
</dbReference>
<evidence type="ECO:0000256" key="3">
    <source>
        <dbReference type="ARBA" id="ARBA00006427"/>
    </source>
</evidence>
<dbReference type="InParanoid" id="A0A1Y1UQ80"/>